<feature type="domain" description="CHAT" evidence="1">
    <location>
        <begin position="881"/>
        <end position="1167"/>
    </location>
</feature>
<dbReference type="Pfam" id="PF13374">
    <property type="entry name" value="TPR_10"/>
    <property type="match status" value="3"/>
</dbReference>
<proteinExistence type="predicted"/>
<sequence length="1168" mass="122941">MMREAASLVKADTGRLLAAAAPDGLLDLTVARWRRILALTSADHPGRAGWLCDFAVALSARFDRDRSAGDLDEAIRVTEEAIAATAGEHADLPAMLSNLAGLLRDRNALTDSRDDLEKAIEAGRKAADVAGPGHPVRPQALSNLAGALLSRYADDESEEDLDEAIALLEEAGGYGSAAGDAPGSAADRARWAANLGLALRIRYNRGAVVADLVRAIALLREAAGLAPAGHPGRPGYLTNLGGALYDRYESGWDPDDLDAAVRCLREAVETTAETDPALADRLGLLCVCLLMRYESAGALADLEEAVRSGRTALAACAPGDPLRGVRLSDMSGMLSRWYDRTGDPAALDEAVGCVREALALSPEDDALRPVFLSNLGSLLQNRYERSGAVADLDEAVGHLRRAVHTSAPADEGLPVRLSNLGMALQARFEEVGAMGDLAEGMAMLEEAVRRMPAGHPAAATARSNLASVLDAAHDLTGDPQYLAEAVDHMRAAVEDAGPLSPDHAMYLANLGNLLYARYQADDDPDDLDKAIDCHRRAADAAGRGRAGRAALLSNLGGPLQARFERTGDPADLDRAVTVLREARDEAAPDHPVRVNVLFNLGNVLRIRHERAGAPEDLRDAIACMGEAADVASAAPVLRVRAAYSGGMLAADAEPEWAADLLETAVRLLPQIVPRRLERADQRRVLADLPTPAANAASVVLNGSARTPAGRAELALRLLEAGRSILLGQALESREDLTDLARAHPGLAERFAVLHERLNVPPSQNPLEQPSAEDRRDLAAAWAGLLSEIRSLPGFASFAMPPSYAELAEQAGDGPIVTVNISLYGGDALILDSGGLVRLPLPDASFDALTDQVAAFDEALETIRTSRSPLARRAAERGLLDVLAWLWDVIAHPVLGALGHESAPRDGHWPRLWWAPGGLLGRLPLHAAGLPGGPAVMDRVISSYTASVTALRHSRRNARRAARAEGPALVVAMPTTPGVAGRLDHVEAEARAVRRLLPGAAVLGEPGTATRAAVLNALADSPIAHFACHGVSDPADPSGGRLLLADHEDAPLTVADLGPLDLRHARLAYLSACGTARVADRLVPDEGATLASAFQLAGYPHVIGTLWEIGDEVAARVAEAFYTALTRDAAGGPPDVGRSAAALHRAVRAVRAERPGAPSLWAAHLHTGA</sequence>
<reference evidence="2 3" key="1">
    <citation type="submission" date="2020-05" db="EMBL/GenBank/DDBJ databases">
        <title>Actinomadura verrucosospora NRRL-B18236 (PFL_A860) Genome sequencing and assembly.</title>
        <authorList>
            <person name="Samborskyy M."/>
        </authorList>
    </citation>
    <scope>NUCLEOTIDE SEQUENCE [LARGE SCALE GENOMIC DNA]</scope>
    <source>
        <strain evidence="2 3">NRRL:B18236</strain>
    </source>
</reference>
<dbReference type="Gene3D" id="1.25.40.10">
    <property type="entry name" value="Tetratricopeptide repeat domain"/>
    <property type="match status" value="4"/>
</dbReference>
<dbReference type="SUPFAM" id="SSF48452">
    <property type="entry name" value="TPR-like"/>
    <property type="match status" value="2"/>
</dbReference>
<name>A0A7D3VQC4_ACTVE</name>
<organism evidence="2 3">
    <name type="scientific">Actinomadura verrucosospora</name>
    <dbReference type="NCBI Taxonomy" id="46165"/>
    <lineage>
        <taxon>Bacteria</taxon>
        <taxon>Bacillati</taxon>
        <taxon>Actinomycetota</taxon>
        <taxon>Actinomycetes</taxon>
        <taxon>Streptosporangiales</taxon>
        <taxon>Thermomonosporaceae</taxon>
        <taxon>Actinomadura</taxon>
    </lineage>
</organism>
<protein>
    <recommendedName>
        <fullName evidence="1">CHAT domain-containing protein</fullName>
    </recommendedName>
</protein>
<dbReference type="Pfam" id="PF12770">
    <property type="entry name" value="CHAT"/>
    <property type="match status" value="1"/>
</dbReference>
<dbReference type="EMBL" id="CP053892">
    <property type="protein sequence ID" value="QKG19730.1"/>
    <property type="molecule type" value="Genomic_DNA"/>
</dbReference>
<evidence type="ECO:0000259" key="1">
    <source>
        <dbReference type="Pfam" id="PF12770"/>
    </source>
</evidence>
<dbReference type="PANTHER" id="PTHR19959">
    <property type="entry name" value="KINESIN LIGHT CHAIN"/>
    <property type="match status" value="1"/>
</dbReference>
<dbReference type="PANTHER" id="PTHR19959:SF119">
    <property type="entry name" value="FUNGAL LIPASE-LIKE DOMAIN-CONTAINING PROTEIN"/>
    <property type="match status" value="1"/>
</dbReference>
<dbReference type="SUPFAM" id="SSF81901">
    <property type="entry name" value="HCP-like"/>
    <property type="match status" value="1"/>
</dbReference>
<dbReference type="Proteomes" id="UP000501240">
    <property type="component" value="Chromosome"/>
</dbReference>
<dbReference type="InterPro" id="IPR011990">
    <property type="entry name" value="TPR-like_helical_dom_sf"/>
</dbReference>
<evidence type="ECO:0000313" key="2">
    <source>
        <dbReference type="EMBL" id="QKG19730.1"/>
    </source>
</evidence>
<gene>
    <name evidence="2" type="ORF">ACTIVE_1366</name>
</gene>
<keyword evidence="3" id="KW-1185">Reference proteome</keyword>
<dbReference type="InterPro" id="IPR024983">
    <property type="entry name" value="CHAT_dom"/>
</dbReference>
<evidence type="ECO:0000313" key="3">
    <source>
        <dbReference type="Proteomes" id="UP000501240"/>
    </source>
</evidence>
<accession>A0A7D3VQC4</accession>
<dbReference type="AlphaFoldDB" id="A0A7D3VQC4"/>